<evidence type="ECO:0000256" key="2">
    <source>
        <dbReference type="ARBA" id="ARBA00008029"/>
    </source>
</evidence>
<dbReference type="Gene3D" id="1.20.5.170">
    <property type="match status" value="1"/>
</dbReference>
<dbReference type="PANTHER" id="PTHR23168:SF0">
    <property type="entry name" value="MITOTIC SPINDLE ASSEMBLY CHECKPOINT PROTEIN MAD1"/>
    <property type="match status" value="1"/>
</dbReference>
<dbReference type="GO" id="GO:0072686">
    <property type="term" value="C:mitotic spindle"/>
    <property type="evidence" value="ECO:0000318"/>
    <property type="project" value="GO_Central"/>
</dbReference>
<dbReference type="InterPro" id="IPR008672">
    <property type="entry name" value="Mad1"/>
</dbReference>
<dbReference type="Gramene" id="TraesCS3A02G389100.3">
    <property type="protein sequence ID" value="TraesCS3A02G389100.3"/>
    <property type="gene ID" value="TraesCS3A02G389100"/>
</dbReference>
<evidence type="ECO:0000256" key="3">
    <source>
        <dbReference type="ARBA" id="ARBA00022618"/>
    </source>
</evidence>
<dbReference type="GO" id="GO:0051315">
    <property type="term" value="P:attachment of mitotic spindle microtubules to kinetochore"/>
    <property type="evidence" value="ECO:0000318"/>
    <property type="project" value="GO_Central"/>
</dbReference>
<dbReference type="SUPFAM" id="SSF57997">
    <property type="entry name" value="Tropomyosin"/>
    <property type="match status" value="1"/>
</dbReference>
<feature type="compositionally biased region" description="Basic and acidic residues" evidence="7">
    <location>
        <begin position="186"/>
        <end position="206"/>
    </location>
</feature>
<feature type="region of interest" description="Disordered" evidence="7">
    <location>
        <begin position="1"/>
        <end position="20"/>
    </location>
</feature>
<comment type="similarity">
    <text evidence="2">Belongs to the MAD1 family.</text>
</comment>
<feature type="region of interest" description="Disordered" evidence="7">
    <location>
        <begin position="451"/>
        <end position="470"/>
    </location>
</feature>
<evidence type="ECO:0008006" key="10">
    <source>
        <dbReference type="Google" id="ProtNLM"/>
    </source>
</evidence>
<dbReference type="Gene3D" id="3.30.457.60">
    <property type="match status" value="1"/>
</dbReference>
<dbReference type="Pfam" id="PF05557">
    <property type="entry name" value="MAD"/>
    <property type="match status" value="1"/>
</dbReference>
<dbReference type="Proteomes" id="UP000019116">
    <property type="component" value="Chromosome 3A"/>
</dbReference>
<evidence type="ECO:0000256" key="6">
    <source>
        <dbReference type="ARBA" id="ARBA00023306"/>
    </source>
</evidence>
<dbReference type="PANTHER" id="PTHR23168">
    <property type="entry name" value="MITOTIC SPINDLE ASSEMBLY CHECKPOINT PROTEIN MAD1 MITOTIC ARREST DEFICIENT-LIKE PROTEIN 1"/>
    <property type="match status" value="1"/>
</dbReference>
<dbReference type="SUPFAM" id="SSF75704">
    <property type="entry name" value="Mitotic arrest deficient-like 1, Mad1"/>
    <property type="match status" value="1"/>
</dbReference>
<dbReference type="OrthoDB" id="331602at2759"/>
<organism evidence="8">
    <name type="scientific">Triticum aestivum</name>
    <name type="common">Wheat</name>
    <dbReference type="NCBI Taxonomy" id="4565"/>
    <lineage>
        <taxon>Eukaryota</taxon>
        <taxon>Viridiplantae</taxon>
        <taxon>Streptophyta</taxon>
        <taxon>Embryophyta</taxon>
        <taxon>Tracheophyta</taxon>
        <taxon>Spermatophyta</taxon>
        <taxon>Magnoliopsida</taxon>
        <taxon>Liliopsida</taxon>
        <taxon>Poales</taxon>
        <taxon>Poaceae</taxon>
        <taxon>BOP clade</taxon>
        <taxon>Pooideae</taxon>
        <taxon>Triticodae</taxon>
        <taxon>Triticeae</taxon>
        <taxon>Triticinae</taxon>
        <taxon>Triticum</taxon>
    </lineage>
</organism>
<dbReference type="Gene3D" id="6.10.250.90">
    <property type="match status" value="1"/>
</dbReference>
<feature type="compositionally biased region" description="Low complexity" evidence="7">
    <location>
        <begin position="175"/>
        <end position="185"/>
    </location>
</feature>
<name>A0A3B6EPD0_WHEAT</name>
<dbReference type="GO" id="GO:0005635">
    <property type="term" value="C:nuclear envelope"/>
    <property type="evidence" value="ECO:0000318"/>
    <property type="project" value="GO_Central"/>
</dbReference>
<protein>
    <recommendedName>
        <fullName evidence="10">Mitotic spindle checkpoint protein MAD1</fullName>
    </recommendedName>
</protein>
<dbReference type="GO" id="GO:0000776">
    <property type="term" value="C:kinetochore"/>
    <property type="evidence" value="ECO:0000318"/>
    <property type="project" value="GO_Central"/>
</dbReference>
<evidence type="ECO:0000256" key="5">
    <source>
        <dbReference type="ARBA" id="ARBA00023242"/>
    </source>
</evidence>
<keyword evidence="6" id="KW-0131">Cell cycle</keyword>
<dbReference type="SMR" id="A0A3B6EPD0"/>
<dbReference type="EnsemblPlants" id="TraesCS3A02G389100.3">
    <property type="protein sequence ID" value="TraesCS3A02G389100.3"/>
    <property type="gene ID" value="TraesCS3A02G389100"/>
</dbReference>
<dbReference type="Gramene" id="TraesCS3A03G0916700.1">
    <property type="protein sequence ID" value="TraesCS3A03G0916700.1.CDS"/>
    <property type="gene ID" value="TraesCS3A03G0916700"/>
</dbReference>
<keyword evidence="9" id="KW-1185">Reference proteome</keyword>
<sequence length="819" mass="93064">MLLRTPPQRKRRAVPDADPDANLDLDLAAAVAVATGRTPVSDRRLVPYDRPTALVSASGAEEPSDDMVCTYHCRQMVKSEFVVALDTAEKAVQEYRVKLDTLEKQLSKSEDERTTYHDKLNYVEQELAATKGRETALQERLLKELGEYQERYRQQVRKIGELEVKLNKEIDSRISAESSSASAQESVKELERAMQRSSENSEREKKALQKELSYMQDDSKLSISKLNAELERMSLRAQNSEKEAKMLNEQLEDLKKQLNECLREKNETELRLLDSAPLSVQRNPTDDQKLIKLLQEELRNYEKEVHEARRLKSSHTNVELLSEKLLEEQSRRKRAETELSKLQEIEAKAHKLELELASCTSLLGNIPDVSSYSNIADLQRQALTDLNKLGEVTSRLKELEVTLEFAEISKQRAEGEATLAKERAESASREVKRLELLLTAVSEERDRLRKDHNMLSNQKTRDGDDMSSKKMESDLSQMEKVVRELETTLHEQRELISQQHAELNLMNEKLSIEARKAKSLEREGDQLRSQVALLESKLGHGDYSASSTKVLRMVNTLAMDSEAKQTIEALQAELKKTKERLQAIEELKGQADAGTVVDANVAEKLAQLKNQVATLEKREERYKAVFLERISVFRKACCSLFGYQIVMNDEQQPNGIHVTRFTLQSVYAQTDDEKLEFLYESGSTNIVVNGYTSQHEIAQQVCFDLKNVCRYDALPVDGKEYPLAETQKLTYHLCILSAYPSNCNVLAVNRSVRTNPIRSSFWGRDYLQSYVEGFIQIPADEEVEWKAGAGGMVLSDGCHFSSNNVNTSAYNVIPVSLVN</sequence>
<keyword evidence="4" id="KW-0498">Mitosis</keyword>
<dbReference type="AlphaFoldDB" id="A0A3B6EPD0"/>
<dbReference type="STRING" id="4565.A0A3B6EPD0"/>
<keyword evidence="5" id="KW-0539">Nucleus</keyword>
<evidence type="ECO:0000256" key="1">
    <source>
        <dbReference type="ARBA" id="ARBA00004123"/>
    </source>
</evidence>
<comment type="subcellular location">
    <subcellularLocation>
        <location evidence="1">Nucleus</location>
    </subcellularLocation>
</comment>
<evidence type="ECO:0000313" key="9">
    <source>
        <dbReference type="Proteomes" id="UP000019116"/>
    </source>
</evidence>
<reference evidence="8" key="2">
    <citation type="submission" date="2018-10" db="UniProtKB">
        <authorList>
            <consortium name="EnsemblPlants"/>
        </authorList>
    </citation>
    <scope>IDENTIFICATION</scope>
</reference>
<evidence type="ECO:0000256" key="4">
    <source>
        <dbReference type="ARBA" id="ARBA00022776"/>
    </source>
</evidence>
<feature type="region of interest" description="Disordered" evidence="7">
    <location>
        <begin position="173"/>
        <end position="206"/>
    </location>
</feature>
<proteinExistence type="inferred from homology"/>
<dbReference type="GO" id="GO:0007094">
    <property type="term" value="P:mitotic spindle assembly checkpoint signaling"/>
    <property type="evidence" value="ECO:0000318"/>
    <property type="project" value="GO_Central"/>
</dbReference>
<dbReference type="GO" id="GO:0051301">
    <property type="term" value="P:cell division"/>
    <property type="evidence" value="ECO:0007669"/>
    <property type="project" value="UniProtKB-KW"/>
</dbReference>
<accession>A0A3B6EPD0</accession>
<evidence type="ECO:0000256" key="7">
    <source>
        <dbReference type="SAM" id="MobiDB-lite"/>
    </source>
</evidence>
<evidence type="ECO:0000313" key="8">
    <source>
        <dbReference type="EnsemblPlants" id="TraesCS3A02G389100.3"/>
    </source>
</evidence>
<reference evidence="8" key="1">
    <citation type="submission" date="2018-08" db="EMBL/GenBank/DDBJ databases">
        <authorList>
            <person name="Rossello M."/>
        </authorList>
    </citation>
    <scope>NUCLEOTIDE SEQUENCE [LARGE SCALE GENOMIC DNA]</scope>
    <source>
        <strain evidence="8">cv. Chinese Spring</strain>
    </source>
</reference>
<keyword evidence="3" id="KW-0132">Cell division</keyword>